<dbReference type="Proteomes" id="UP000095255">
    <property type="component" value="Unassembled WGS sequence"/>
</dbReference>
<comment type="caution">
    <text evidence="1">The sequence shown here is derived from an EMBL/GenBank/DDBJ whole genome shotgun (WGS) entry which is preliminary data.</text>
</comment>
<dbReference type="InterPro" id="IPR010712">
    <property type="entry name" value="Arsenical-R_ArsD"/>
</dbReference>
<dbReference type="GO" id="GO:0003677">
    <property type="term" value="F:DNA binding"/>
    <property type="evidence" value="ECO:0007669"/>
    <property type="project" value="InterPro"/>
</dbReference>
<dbReference type="NCBIfam" id="NF033727">
    <property type="entry name" value="chaperon_ArsD"/>
    <property type="match status" value="1"/>
</dbReference>
<dbReference type="GO" id="GO:0046685">
    <property type="term" value="P:response to arsenic-containing substance"/>
    <property type="evidence" value="ECO:0007669"/>
    <property type="project" value="InterPro"/>
</dbReference>
<organism evidence="1 2">
    <name type="scientific">Desulfuribacillus stibiiarsenatis</name>
    <dbReference type="NCBI Taxonomy" id="1390249"/>
    <lineage>
        <taxon>Bacteria</taxon>
        <taxon>Bacillati</taxon>
        <taxon>Bacillota</taxon>
        <taxon>Desulfuribacillia</taxon>
        <taxon>Desulfuribacillales</taxon>
        <taxon>Desulfuribacillaceae</taxon>
        <taxon>Desulfuribacillus</taxon>
    </lineage>
</organism>
<dbReference type="STRING" id="1390249.BHU72_10185"/>
<dbReference type="OrthoDB" id="9801358at2"/>
<dbReference type="GO" id="GO:0045892">
    <property type="term" value="P:negative regulation of DNA-templated transcription"/>
    <property type="evidence" value="ECO:0007669"/>
    <property type="project" value="InterPro"/>
</dbReference>
<dbReference type="Pfam" id="PF06953">
    <property type="entry name" value="ArsD"/>
    <property type="match status" value="1"/>
</dbReference>
<dbReference type="EMBL" id="MJAT01000002">
    <property type="protein sequence ID" value="OEH86615.1"/>
    <property type="molecule type" value="Genomic_DNA"/>
</dbReference>
<name>A0A1E5L8Z0_9FIRM</name>
<accession>A0A1E5L8Z0</accession>
<dbReference type="RefSeq" id="WP_069700982.1">
    <property type="nucleotide sequence ID" value="NZ_MJAT01000002.1"/>
</dbReference>
<evidence type="ECO:0000313" key="1">
    <source>
        <dbReference type="EMBL" id="OEH86615.1"/>
    </source>
</evidence>
<keyword evidence="2" id="KW-1185">Reference proteome</keyword>
<sequence>MSKVKIQIYDPAMCCSSGVCGPSVDEKLLRLQETILELSKNYADKVEVQRFMISAQPFEFMNNTKVAEILQNEGADQLPLVFVDGNLISQKGYPTKEEIMSYIK</sequence>
<evidence type="ECO:0000313" key="2">
    <source>
        <dbReference type="Proteomes" id="UP000095255"/>
    </source>
</evidence>
<dbReference type="Gene3D" id="3.40.30.10">
    <property type="entry name" value="Glutaredoxin"/>
    <property type="match status" value="1"/>
</dbReference>
<reference evidence="1 2" key="1">
    <citation type="submission" date="2016-09" db="EMBL/GenBank/DDBJ databases">
        <title>Desulfuribacillus arsenicus sp. nov., an obligately anaerobic, dissimilatory arsenic- and antimonate-reducing bacterium isolated from anoxic sediments.</title>
        <authorList>
            <person name="Abin C.A."/>
            <person name="Hollibaugh J.T."/>
        </authorList>
    </citation>
    <scope>NUCLEOTIDE SEQUENCE [LARGE SCALE GENOMIC DNA]</scope>
    <source>
        <strain evidence="1 2">MLFW-2</strain>
    </source>
</reference>
<dbReference type="AlphaFoldDB" id="A0A1E5L8Z0"/>
<protein>
    <submittedName>
        <fullName evidence="1">Uncharacterized protein</fullName>
    </submittedName>
</protein>
<gene>
    <name evidence="1" type="ORF">BHU72_10185</name>
</gene>
<proteinExistence type="predicted"/>